<dbReference type="OrthoDB" id="12976at2"/>
<keyword evidence="10" id="KW-0413">Isomerase</keyword>
<dbReference type="Gene3D" id="3.40.30.10">
    <property type="entry name" value="Glutaredoxin"/>
    <property type="match status" value="1"/>
</dbReference>
<evidence type="ECO:0000259" key="8">
    <source>
        <dbReference type="Pfam" id="PF10411"/>
    </source>
</evidence>
<evidence type="ECO:0000256" key="1">
    <source>
        <dbReference type="ARBA" id="ARBA00004418"/>
    </source>
</evidence>
<sequence>MKKLINLAALSILALAQPVAHADESDVRKALASSMPEAKIESVKPSEVKGLYEVMIGANIFYVSDDGKYLLQGKLIDVAARKDLTEEKLSGSRLKALDKIGKDNMIIFKPKIAKYTVSIFTDIDCGYCRKLHSEIDQYMAQGITIQYLLFPRAGKGSDSYNKAVAVWCAKDRNAALTAAKKDQKLDMKTCDNPVDEHMQLASDFDAKGTPMIVTEKGNIFPGYLPAKQLTEALEEESKTK</sequence>
<dbReference type="Gene3D" id="3.10.450.70">
    <property type="entry name" value="Disulphide bond isomerase, DsbC/G, N-terminal"/>
    <property type="match status" value="1"/>
</dbReference>
<dbReference type="AlphaFoldDB" id="A0A1R4H0A8"/>
<dbReference type="InterPro" id="IPR051470">
    <property type="entry name" value="Thiol:disulfide_interchange"/>
</dbReference>
<dbReference type="EMBL" id="FUKJ01000031">
    <property type="protein sequence ID" value="SJM89661.1"/>
    <property type="molecule type" value="Genomic_DNA"/>
</dbReference>
<evidence type="ECO:0000256" key="5">
    <source>
        <dbReference type="ARBA" id="ARBA00023157"/>
    </source>
</evidence>
<dbReference type="InterPro" id="IPR018950">
    <property type="entry name" value="DiS-bond_isomerase_DsbC/G_N"/>
</dbReference>
<dbReference type="GO" id="GO:0042597">
    <property type="term" value="C:periplasmic space"/>
    <property type="evidence" value="ECO:0007669"/>
    <property type="project" value="UniProtKB-SubCell"/>
</dbReference>
<dbReference type="PANTHER" id="PTHR35272">
    <property type="entry name" value="THIOL:DISULFIDE INTERCHANGE PROTEIN DSBC-RELATED"/>
    <property type="match status" value="1"/>
</dbReference>
<name>A0A1R4H0A8_9GAMM</name>
<dbReference type="SUPFAM" id="SSF54423">
    <property type="entry name" value="DsbC/DsbG N-terminal domain-like"/>
    <property type="match status" value="1"/>
</dbReference>
<gene>
    <name evidence="10" type="ORF">CRENPOLYSF2_1260002</name>
</gene>
<keyword evidence="5" id="KW-1015">Disulfide bond</keyword>
<evidence type="ECO:0000256" key="2">
    <source>
        <dbReference type="ARBA" id="ARBA00009813"/>
    </source>
</evidence>
<dbReference type="InterPro" id="IPR012336">
    <property type="entry name" value="Thioredoxin-like_fold"/>
</dbReference>
<feature type="domain" description="Disulphide bond isomerase DsbC/G N-terminal" evidence="8">
    <location>
        <begin position="19"/>
        <end position="86"/>
    </location>
</feature>
<evidence type="ECO:0000313" key="11">
    <source>
        <dbReference type="Proteomes" id="UP000195442"/>
    </source>
</evidence>
<dbReference type="GO" id="GO:0016853">
    <property type="term" value="F:isomerase activity"/>
    <property type="evidence" value="ECO:0007669"/>
    <property type="project" value="UniProtKB-KW"/>
</dbReference>
<dbReference type="InterPro" id="IPR036249">
    <property type="entry name" value="Thioredoxin-like_sf"/>
</dbReference>
<protein>
    <recommendedName>
        <fullName evidence="7">Thiol:disulfide interchange protein</fullName>
    </recommendedName>
</protein>
<keyword evidence="6 7" id="KW-0676">Redox-active center</keyword>
<comment type="function">
    <text evidence="7">Required for disulfide bond formation in some periplasmic proteins. Acts by transferring its disulfide bond to other proteins and is reduced in the process.</text>
</comment>
<keyword evidence="3 7" id="KW-0732">Signal</keyword>
<reference evidence="11" key="1">
    <citation type="submission" date="2017-02" db="EMBL/GenBank/DDBJ databases">
        <authorList>
            <person name="Daims H."/>
        </authorList>
    </citation>
    <scope>NUCLEOTIDE SEQUENCE [LARGE SCALE GENOMIC DNA]</scope>
</reference>
<accession>A0A1R4H0A8</accession>
<dbReference type="InterPro" id="IPR009094">
    <property type="entry name" value="DiS-bond_isomerase_DsbC/G_N_sf"/>
</dbReference>
<evidence type="ECO:0000256" key="4">
    <source>
        <dbReference type="ARBA" id="ARBA00022764"/>
    </source>
</evidence>
<comment type="subcellular location">
    <subcellularLocation>
        <location evidence="1 7">Periplasm</location>
    </subcellularLocation>
</comment>
<dbReference type="SUPFAM" id="SSF52833">
    <property type="entry name" value="Thioredoxin-like"/>
    <property type="match status" value="1"/>
</dbReference>
<evidence type="ECO:0000259" key="9">
    <source>
        <dbReference type="Pfam" id="PF13098"/>
    </source>
</evidence>
<feature type="domain" description="Thioredoxin-like fold" evidence="9">
    <location>
        <begin position="113"/>
        <end position="233"/>
    </location>
</feature>
<dbReference type="CDD" id="cd03020">
    <property type="entry name" value="DsbA_DsbC_DsbG"/>
    <property type="match status" value="1"/>
</dbReference>
<keyword evidence="11" id="KW-1185">Reference proteome</keyword>
<dbReference type="Pfam" id="PF13098">
    <property type="entry name" value="Thioredoxin_2"/>
    <property type="match status" value="1"/>
</dbReference>
<feature type="signal peptide" evidence="7">
    <location>
        <begin position="1"/>
        <end position="22"/>
    </location>
</feature>
<dbReference type="PANTHER" id="PTHR35272:SF3">
    <property type="entry name" value="THIOL:DISULFIDE INTERCHANGE PROTEIN DSBC"/>
    <property type="match status" value="1"/>
</dbReference>
<proteinExistence type="inferred from homology"/>
<keyword evidence="4 7" id="KW-0574">Periplasm</keyword>
<organism evidence="10 11">
    <name type="scientific">Crenothrix polyspora</name>
    <dbReference type="NCBI Taxonomy" id="360316"/>
    <lineage>
        <taxon>Bacteria</taxon>
        <taxon>Pseudomonadati</taxon>
        <taxon>Pseudomonadota</taxon>
        <taxon>Gammaproteobacteria</taxon>
        <taxon>Methylococcales</taxon>
        <taxon>Crenotrichaceae</taxon>
        <taxon>Crenothrix</taxon>
    </lineage>
</organism>
<evidence type="ECO:0000313" key="10">
    <source>
        <dbReference type="EMBL" id="SJM89661.1"/>
    </source>
</evidence>
<dbReference type="Proteomes" id="UP000195442">
    <property type="component" value="Unassembled WGS sequence"/>
</dbReference>
<evidence type="ECO:0000256" key="7">
    <source>
        <dbReference type="RuleBase" id="RU364038"/>
    </source>
</evidence>
<dbReference type="Pfam" id="PF10411">
    <property type="entry name" value="DsbC_N"/>
    <property type="match status" value="1"/>
</dbReference>
<dbReference type="InterPro" id="IPR033954">
    <property type="entry name" value="DiS-bond_Isoase_DsbC/G"/>
</dbReference>
<comment type="similarity">
    <text evidence="2 7">Belongs to the thioredoxin family. DsbC subfamily.</text>
</comment>
<evidence type="ECO:0000256" key="3">
    <source>
        <dbReference type="ARBA" id="ARBA00022729"/>
    </source>
</evidence>
<evidence type="ECO:0000256" key="6">
    <source>
        <dbReference type="ARBA" id="ARBA00023284"/>
    </source>
</evidence>
<dbReference type="RefSeq" id="WP_087145733.1">
    <property type="nucleotide sequence ID" value="NZ_FUKJ01000031.1"/>
</dbReference>
<feature type="chain" id="PRO_5011831814" description="Thiol:disulfide interchange protein" evidence="7">
    <location>
        <begin position="23"/>
        <end position="240"/>
    </location>
</feature>